<keyword evidence="1" id="KW-1133">Transmembrane helix</keyword>
<dbReference type="PANTHER" id="PTHR30015">
    <property type="entry name" value="MRR RESTRICTION SYSTEM PROTEIN"/>
    <property type="match status" value="1"/>
</dbReference>
<accession>E6Q8T1</accession>
<gene>
    <name evidence="3" type="ORF">CARN5_2976</name>
</gene>
<feature type="transmembrane region" description="Helical" evidence="1">
    <location>
        <begin position="6"/>
        <end position="24"/>
    </location>
</feature>
<dbReference type="InterPro" id="IPR011335">
    <property type="entry name" value="Restrct_endonuc-II-like"/>
</dbReference>
<dbReference type="Pfam" id="PF04471">
    <property type="entry name" value="Mrr_cat"/>
    <property type="match status" value="1"/>
</dbReference>
<reference evidence="3" key="1">
    <citation type="submission" date="2009-10" db="EMBL/GenBank/DDBJ databases">
        <title>Diversity of trophic interactions inside an arsenic-rich microbial ecosystem.</title>
        <authorList>
            <person name="Bertin P.N."/>
            <person name="Heinrich-Salmeron A."/>
            <person name="Pelletier E."/>
            <person name="Goulhen-Chollet F."/>
            <person name="Arsene-Ploetze F."/>
            <person name="Gallien S."/>
            <person name="Calteau A."/>
            <person name="Vallenet D."/>
            <person name="Casiot C."/>
            <person name="Chane-Woon-Ming B."/>
            <person name="Giloteaux L."/>
            <person name="Barakat M."/>
            <person name="Bonnefoy V."/>
            <person name="Bruneel O."/>
            <person name="Chandler M."/>
            <person name="Cleiss J."/>
            <person name="Duran R."/>
            <person name="Elbaz-Poulichet F."/>
            <person name="Fonknechten N."/>
            <person name="Lauga B."/>
            <person name="Mornico D."/>
            <person name="Ortet P."/>
            <person name="Schaeffer C."/>
            <person name="Siguier P."/>
            <person name="Alexander Thil Smith A."/>
            <person name="Van Dorsselaer A."/>
            <person name="Weissenbach J."/>
            <person name="Medigue C."/>
            <person name="Le Paslier D."/>
        </authorList>
    </citation>
    <scope>NUCLEOTIDE SEQUENCE</scope>
</reference>
<dbReference type="PANTHER" id="PTHR30015:SF6">
    <property type="entry name" value="SLL1429 PROTEIN"/>
    <property type="match status" value="1"/>
</dbReference>
<proteinExistence type="predicted"/>
<dbReference type="InterPro" id="IPR007560">
    <property type="entry name" value="Restrct_endonuc_IV_Mrr"/>
</dbReference>
<dbReference type="GO" id="GO:0009307">
    <property type="term" value="P:DNA restriction-modification system"/>
    <property type="evidence" value="ECO:0007669"/>
    <property type="project" value="InterPro"/>
</dbReference>
<name>E6Q8T1_9ZZZZ</name>
<feature type="domain" description="Restriction endonuclease type IV Mrr" evidence="2">
    <location>
        <begin position="285"/>
        <end position="389"/>
    </location>
</feature>
<protein>
    <recommendedName>
        <fullName evidence="2">Restriction endonuclease type IV Mrr domain-containing protein</fullName>
    </recommendedName>
</protein>
<evidence type="ECO:0000256" key="1">
    <source>
        <dbReference type="SAM" id="Phobius"/>
    </source>
</evidence>
<keyword evidence="1" id="KW-0812">Transmembrane</keyword>
<keyword evidence="1" id="KW-0472">Membrane</keyword>
<dbReference type="InterPro" id="IPR011856">
    <property type="entry name" value="tRNA_endonuc-like_dom_sf"/>
</dbReference>
<dbReference type="GO" id="GO:0003677">
    <property type="term" value="F:DNA binding"/>
    <property type="evidence" value="ECO:0007669"/>
    <property type="project" value="InterPro"/>
</dbReference>
<comment type="caution">
    <text evidence="3">The sequence shown here is derived from an EMBL/GenBank/DDBJ whole genome shotgun (WGS) entry which is preliminary data.</text>
</comment>
<dbReference type="AlphaFoldDB" id="E6Q8T1"/>
<evidence type="ECO:0000259" key="2">
    <source>
        <dbReference type="Pfam" id="PF04471"/>
    </source>
</evidence>
<dbReference type="GO" id="GO:0015666">
    <property type="term" value="F:restriction endodeoxyribonuclease activity"/>
    <property type="evidence" value="ECO:0007669"/>
    <property type="project" value="TreeGrafter"/>
</dbReference>
<evidence type="ECO:0000313" key="3">
    <source>
        <dbReference type="EMBL" id="CBI03607.1"/>
    </source>
</evidence>
<sequence>MNIGLFSIIILIFITVALTMYFFGRKQQDPERVPRYQSYPDEQPQNAIIDHSANQLVHSVYEDWRNLVLSHHADLICFSFDDEDDKNILNPEYTDEDEDSVAVFYFYTKMLYDCLHNIKLIFDEQDPLAVDVESINFILENKIELTKERIKLTKKGKYGQIDDSEWYSEKDTFIDEIIDISDHITALSNKIQEVENNVHVKMPMSDYKQPENDNIINIFFDSVLAERARDVYISEWLPSLDFSALVRDTVELRAYTRLSLLIDITLDDDSTMPKNTSSDDNLSIISPYDYEEMCAKILRESGWDARATQKSGDQGTDVYAEKNGISLVLQCKMVNAPVGTKAVQEVIAGQKYMSADFAAVVSPSTYTPGAKDLAKVAKVMLLSHEDVAHIDALIKVLI</sequence>
<dbReference type="InterPro" id="IPR052906">
    <property type="entry name" value="Type_IV_Methyl-Rstrct_Enzyme"/>
</dbReference>
<organism evidence="3">
    <name type="scientific">mine drainage metagenome</name>
    <dbReference type="NCBI Taxonomy" id="410659"/>
    <lineage>
        <taxon>unclassified sequences</taxon>
        <taxon>metagenomes</taxon>
        <taxon>ecological metagenomes</taxon>
    </lineage>
</organism>
<dbReference type="EMBL" id="CABP01000014">
    <property type="protein sequence ID" value="CBI03607.1"/>
    <property type="molecule type" value="Genomic_DNA"/>
</dbReference>
<dbReference type="SUPFAM" id="SSF52980">
    <property type="entry name" value="Restriction endonuclease-like"/>
    <property type="match status" value="1"/>
</dbReference>
<dbReference type="Gene3D" id="3.40.1350.10">
    <property type="match status" value="1"/>
</dbReference>